<evidence type="ECO:0000256" key="3">
    <source>
        <dbReference type="ARBA" id="ARBA00022723"/>
    </source>
</evidence>
<dbReference type="GO" id="GO:0006419">
    <property type="term" value="P:alanyl-tRNA aminoacylation"/>
    <property type="evidence" value="ECO:0007669"/>
    <property type="project" value="InterPro"/>
</dbReference>
<proteinExistence type="predicted"/>
<evidence type="ECO:0000256" key="4">
    <source>
        <dbReference type="ARBA" id="ARBA00022833"/>
    </source>
</evidence>
<dbReference type="InterPro" id="IPR018163">
    <property type="entry name" value="Thr/Ala-tRNA-synth_IIc_edit"/>
</dbReference>
<evidence type="ECO:0000313" key="7">
    <source>
        <dbReference type="Proteomes" id="UP001221302"/>
    </source>
</evidence>
<dbReference type="GO" id="GO:0005524">
    <property type="term" value="F:ATP binding"/>
    <property type="evidence" value="ECO:0007669"/>
    <property type="project" value="InterPro"/>
</dbReference>
<sequence length="152" mass="17571">MEYNENPKSYYPPMHTAEHILNGTMDKLFGCGRAYSAHIEKKKSKCDYHFTRNLTEDEIKKIEEIVNSIIHADLQVKEKFISREEASTRFSLSRLPEEAGNILRVIEIGDYDECLCSGPHISSTKQIGEFKIVSTSFENNVLRIRFKINEPK</sequence>
<keyword evidence="7" id="KW-1185">Reference proteome</keyword>
<keyword evidence="3" id="KW-0479">Metal-binding</keyword>
<dbReference type="PANTHER" id="PTHR43462:SF1">
    <property type="entry name" value="ALANYL-TRNA EDITING PROTEIN AARSD1"/>
    <property type="match status" value="1"/>
</dbReference>
<dbReference type="PANTHER" id="PTHR43462">
    <property type="entry name" value="ALANYL-TRNA EDITING PROTEIN"/>
    <property type="match status" value="1"/>
</dbReference>
<organism evidence="6 7">
    <name type="scientific">Stygiobacter electus</name>
    <dbReference type="NCBI Taxonomy" id="3032292"/>
    <lineage>
        <taxon>Bacteria</taxon>
        <taxon>Pseudomonadati</taxon>
        <taxon>Ignavibacteriota</taxon>
        <taxon>Ignavibacteria</taxon>
        <taxon>Ignavibacteriales</taxon>
        <taxon>Melioribacteraceae</taxon>
        <taxon>Stygiobacter</taxon>
    </lineage>
</organism>
<gene>
    <name evidence="6" type="ORF">P0M35_07640</name>
</gene>
<reference evidence="6" key="1">
    <citation type="submission" date="2023-03" db="EMBL/GenBank/DDBJ databases">
        <title>Stygiobacter electus gen. nov., sp. nov., facultatively anaerobic thermotolerant bacterium of the class Ignavibacteria from a well of Yessentuki mineral water deposit.</title>
        <authorList>
            <person name="Podosokorskaya O.A."/>
            <person name="Elcheninov A.G."/>
            <person name="Petrova N.F."/>
            <person name="Zavarzina D.G."/>
            <person name="Kublanov I.V."/>
            <person name="Merkel A.Y."/>
        </authorList>
    </citation>
    <scope>NUCLEOTIDE SEQUENCE</scope>
    <source>
        <strain evidence="6">09-Me</strain>
    </source>
</reference>
<keyword evidence="4" id="KW-0862">Zinc</keyword>
<dbReference type="GO" id="GO:0005737">
    <property type="term" value="C:cytoplasm"/>
    <property type="evidence" value="ECO:0007669"/>
    <property type="project" value="UniProtKB-SubCell"/>
</dbReference>
<dbReference type="SUPFAM" id="SSF55186">
    <property type="entry name" value="ThrRS/AlaRS common domain"/>
    <property type="match status" value="1"/>
</dbReference>
<dbReference type="Pfam" id="PF07973">
    <property type="entry name" value="tRNA_SAD"/>
    <property type="match status" value="1"/>
</dbReference>
<dbReference type="GO" id="GO:0004813">
    <property type="term" value="F:alanine-tRNA ligase activity"/>
    <property type="evidence" value="ECO:0007669"/>
    <property type="project" value="InterPro"/>
</dbReference>
<dbReference type="Gene3D" id="3.30.980.10">
    <property type="entry name" value="Threonyl-trna Synthetase, Chain A, domain 2"/>
    <property type="match status" value="1"/>
</dbReference>
<dbReference type="SMART" id="SM00863">
    <property type="entry name" value="tRNA_SAD"/>
    <property type="match status" value="1"/>
</dbReference>
<evidence type="ECO:0000256" key="2">
    <source>
        <dbReference type="ARBA" id="ARBA00004496"/>
    </source>
</evidence>
<name>A0AAE3P0E7_9BACT</name>
<dbReference type="InterPro" id="IPR018165">
    <property type="entry name" value="Ala-tRNA-synth_IIc_core"/>
</dbReference>
<dbReference type="AlphaFoldDB" id="A0AAE3P0E7"/>
<dbReference type="GO" id="GO:0046872">
    <property type="term" value="F:metal ion binding"/>
    <property type="evidence" value="ECO:0007669"/>
    <property type="project" value="UniProtKB-KW"/>
</dbReference>
<feature type="domain" description="Alanyl-transfer RNA synthetases family profile" evidence="5">
    <location>
        <begin position="1"/>
        <end position="136"/>
    </location>
</feature>
<accession>A0AAE3P0E7</accession>
<dbReference type="RefSeq" id="WP_321535787.1">
    <property type="nucleotide sequence ID" value="NZ_JARGDL010000009.1"/>
</dbReference>
<dbReference type="EMBL" id="JARGDL010000009">
    <property type="protein sequence ID" value="MDF1612019.1"/>
    <property type="molecule type" value="Genomic_DNA"/>
</dbReference>
<dbReference type="InterPro" id="IPR051335">
    <property type="entry name" value="Alanyl-tRNA_Editing_Enzymes"/>
</dbReference>
<comment type="caution">
    <text evidence="6">The sequence shown here is derived from an EMBL/GenBank/DDBJ whole genome shotgun (WGS) entry which is preliminary data.</text>
</comment>
<protein>
    <recommendedName>
        <fullName evidence="5">Alanyl-transfer RNA synthetases family profile domain-containing protein</fullName>
    </recommendedName>
</protein>
<evidence type="ECO:0000313" key="6">
    <source>
        <dbReference type="EMBL" id="MDF1612019.1"/>
    </source>
</evidence>
<dbReference type="PROSITE" id="PS50860">
    <property type="entry name" value="AA_TRNA_LIGASE_II_ALA"/>
    <property type="match status" value="1"/>
</dbReference>
<comment type="cofactor">
    <cofactor evidence="1">
        <name>Zn(2+)</name>
        <dbReference type="ChEBI" id="CHEBI:29105"/>
    </cofactor>
</comment>
<dbReference type="GO" id="GO:0003676">
    <property type="term" value="F:nucleic acid binding"/>
    <property type="evidence" value="ECO:0007669"/>
    <property type="project" value="InterPro"/>
</dbReference>
<comment type="subcellular location">
    <subcellularLocation>
        <location evidence="2">Cytoplasm</location>
    </subcellularLocation>
</comment>
<dbReference type="GO" id="GO:0002161">
    <property type="term" value="F:aminoacyl-tRNA deacylase activity"/>
    <property type="evidence" value="ECO:0007669"/>
    <property type="project" value="UniProtKB-ARBA"/>
</dbReference>
<dbReference type="Proteomes" id="UP001221302">
    <property type="component" value="Unassembled WGS sequence"/>
</dbReference>
<evidence type="ECO:0000259" key="5">
    <source>
        <dbReference type="PROSITE" id="PS50860"/>
    </source>
</evidence>
<evidence type="ECO:0000256" key="1">
    <source>
        <dbReference type="ARBA" id="ARBA00001947"/>
    </source>
</evidence>
<dbReference type="InterPro" id="IPR012947">
    <property type="entry name" value="tRNA_SAD"/>
</dbReference>